<evidence type="ECO:0000313" key="2">
    <source>
        <dbReference type="Proteomes" id="UP001497680"/>
    </source>
</evidence>
<sequence>MSQTKRPFVLEGDLLNMWIAAQKDFLEGQPEFAKSPQRWLQSFQEKRHSRSDKLRNACNKVGSHLQVIQNFMQIAQFTVNVASSVVPIASPASLIVNAFAWLFDSFAKVSEDFDKIENFFKLIASRLQGLSIINAYLGQQNEPGGLRRCIVDMFVCCLNVCKIASEQVQHRGKKLLKQVSGNDELGPALDGFTTVDDALRFCLGIETVKSTMKTQEVAQRIETAVYSISEFNSRELRDEILDWLSPLDYPNRHKQIKQQFKGGNWLVTSELFGAWKEEGINRIWYTGKPGAGKSVLVSIIIDHLKSWAQEKSSQGTKTTITYLYLSYLSPSNMTTLLGSILRQLQTEGDLHPEVLRKFKEYRQDGKYNGKVQQLSLDDIKSLLLQACTNKSVFVVIDALDEFKMMDRGPLLQHIRDMNPDVKILVTSRVLEHLHTLQKGFETREITAHDDDMDEYIKDVIQSSPELRSFPELHDEIKTQVKRKSGRMFIIVRLHMKALTDVQFKPELENILKKLPDNIDDAYKYTLDRIRTQSGKEEKDGQKSGLEENRRRDLAISTLGWITYAQRQLSMLELQHALEIEKSACIGSGYSFEESKIISACCGLVIQEIDGTVRAVHRSAWEFFDRVKGIEFPNFDKRITLACAKYLSMPSLQLPTSTNHHRGRRLETSLQGKYPLARYAGEYLHKHHRQVQNLEHDDDVLKEIQRLVLEEATRTLYSQLLFAFDAYDRSRTVLDVGRRPRIPRQRMREPLQPLHIAVYLGNPELVKNLIDDEQADVNALDPYEQSALVIAIKNGLDTVAGILLDRGATIDLSTKKGHAILLYAAERDYTTVIKRIIGSPSGNPIDEGFLKILGILLLIMFEMLRVLNSLVPELYLRTRTKTLQTTHSSPPDTIAPEIPASDSSLEKYIMLLQSAYAGDLDSLHMLLESSVHDPINLKLPFLEDDESNVNYSGSDMYDDETYDYDSMSDYDEDETSAGWGSDGSTDRVQVFKVESSSDEEDSDAEDESDRTDQENEKSDHEDANETSEGGRDLPLETDIIEAAFVRSACFLAIESGKHKAVELFLQHGISPDLCNFQGQSLLHRATARNDYKLVKLLIERNVNVNQRDRNGRTALMANADVEKDRVLKLLIDRGADIHLTQREGCHELYEAAVFGATKVVRFFLEHGIDPSITNNFGWTPLHGAAANGHLECVRYLLDKGANPSPVSDTSMTPRDFVESGMDHYDHILTGGVHYKAQIMQAKERTVAQNEYLKDEIMNLLVQKGALTSMELGEKIGSTEFRNLRKHRSWRYNSWWDKGSRRRRQPWYRHRG</sequence>
<proteinExistence type="predicted"/>
<evidence type="ECO:0000313" key="1">
    <source>
        <dbReference type="EMBL" id="KAI6080601.1"/>
    </source>
</evidence>
<keyword evidence="2" id="KW-1185">Reference proteome</keyword>
<protein>
    <submittedName>
        <fullName evidence="1">Ankyrin repeat protein</fullName>
    </submittedName>
</protein>
<accession>A0ACC0CJP9</accession>
<gene>
    <name evidence="1" type="ORF">F4821DRAFT_275815</name>
</gene>
<dbReference type="EMBL" id="MU394432">
    <property type="protein sequence ID" value="KAI6080601.1"/>
    <property type="molecule type" value="Genomic_DNA"/>
</dbReference>
<name>A0ACC0CJP9_9PEZI</name>
<dbReference type="Proteomes" id="UP001497680">
    <property type="component" value="Unassembled WGS sequence"/>
</dbReference>
<reference evidence="1 2" key="1">
    <citation type="journal article" date="2022" name="New Phytol.">
        <title>Ecological generalism drives hyperdiversity of secondary metabolite gene clusters in xylarialean endophytes.</title>
        <authorList>
            <person name="Franco M.E.E."/>
            <person name="Wisecaver J.H."/>
            <person name="Arnold A.E."/>
            <person name="Ju Y.M."/>
            <person name="Slot J.C."/>
            <person name="Ahrendt S."/>
            <person name="Moore L.P."/>
            <person name="Eastman K.E."/>
            <person name="Scott K."/>
            <person name="Konkel Z."/>
            <person name="Mondo S.J."/>
            <person name="Kuo A."/>
            <person name="Hayes R.D."/>
            <person name="Haridas S."/>
            <person name="Andreopoulos B."/>
            <person name="Riley R."/>
            <person name="LaButti K."/>
            <person name="Pangilinan J."/>
            <person name="Lipzen A."/>
            <person name="Amirebrahimi M."/>
            <person name="Yan J."/>
            <person name="Adam C."/>
            <person name="Keymanesh K."/>
            <person name="Ng V."/>
            <person name="Louie K."/>
            <person name="Northen T."/>
            <person name="Drula E."/>
            <person name="Henrissat B."/>
            <person name="Hsieh H.M."/>
            <person name="Youens-Clark K."/>
            <person name="Lutzoni F."/>
            <person name="Miadlikowska J."/>
            <person name="Eastwood D.C."/>
            <person name="Hamelin R.C."/>
            <person name="Grigoriev I.V."/>
            <person name="U'Ren J.M."/>
        </authorList>
    </citation>
    <scope>NUCLEOTIDE SEQUENCE [LARGE SCALE GENOMIC DNA]</scope>
    <source>
        <strain evidence="1 2">ER1909</strain>
    </source>
</reference>
<comment type="caution">
    <text evidence="1">The sequence shown here is derived from an EMBL/GenBank/DDBJ whole genome shotgun (WGS) entry which is preliminary data.</text>
</comment>
<organism evidence="1 2">
    <name type="scientific">Hypoxylon rubiginosum</name>
    <dbReference type="NCBI Taxonomy" id="110542"/>
    <lineage>
        <taxon>Eukaryota</taxon>
        <taxon>Fungi</taxon>
        <taxon>Dikarya</taxon>
        <taxon>Ascomycota</taxon>
        <taxon>Pezizomycotina</taxon>
        <taxon>Sordariomycetes</taxon>
        <taxon>Xylariomycetidae</taxon>
        <taxon>Xylariales</taxon>
        <taxon>Hypoxylaceae</taxon>
        <taxon>Hypoxylon</taxon>
    </lineage>
</organism>